<dbReference type="EMBL" id="CP147846">
    <property type="protein sequence ID" value="WXG68196.1"/>
    <property type="molecule type" value="Genomic_DNA"/>
</dbReference>
<sequence length="523" mass="53134">MTGLVGLIRLYLRRDRIVLPMWILSIGLIPLLYAVSFRGLYPTAADREMFYQATANAPAQLAMVGPIFGDDLGALVTWRAGVLLTLAPLAALLTVVRHTRAEEDAGRTELMGSTVVGRHAALAAAIVVAAGGVCAAALVASVSLLITGFAPAGSIAFGLGIVAVGVVFAGIGAVAVQIGSGARVARGYALTVLAAAFVLRAVGDAGSGTLSWLSPIGWSAQLRPFADERWWVLALPAASAAATIASAFVLAGRRDLGSGLVAERAGSARASAALSGVFGLAWRQQRGLLFAWMLGLGLIGLVLGSAADSVGGQLGSSAAISDALGAFGGSSLVESFLAAAISLLGIAVAAYSISAILRAHTDEESSIAEMILAGSVGRGRWLTSHLVFALGGPVVMLTLVGLAAGIPYGLAIGDVGSAVPTVLGTALGQLPAVWVLTAASALLFGFAPQFSNSAWALLIGCVLLGQVGAVVGLPQFWLDLSPFTHLPRLPGGTVAATPILWLCVLAASGCLAGWWALHRRDIR</sequence>
<feature type="transmembrane region" description="Helical" evidence="1">
    <location>
        <begin position="386"/>
        <end position="406"/>
    </location>
</feature>
<feature type="transmembrane region" description="Helical" evidence="1">
    <location>
        <begin position="498"/>
        <end position="517"/>
    </location>
</feature>
<keyword evidence="1" id="KW-1133">Transmembrane helix</keyword>
<dbReference type="RefSeq" id="WP_338888241.1">
    <property type="nucleotide sequence ID" value="NZ_CP147846.1"/>
</dbReference>
<feature type="transmembrane region" description="Helical" evidence="1">
    <location>
        <begin position="21"/>
        <end position="41"/>
    </location>
</feature>
<name>A0ABZ2PP86_9NOCA</name>
<feature type="transmembrane region" description="Helical" evidence="1">
    <location>
        <begin position="120"/>
        <end position="146"/>
    </location>
</feature>
<evidence type="ECO:0000313" key="3">
    <source>
        <dbReference type="Proteomes" id="UP001432000"/>
    </source>
</evidence>
<feature type="transmembrane region" description="Helical" evidence="1">
    <location>
        <begin position="230"/>
        <end position="251"/>
    </location>
</feature>
<protein>
    <submittedName>
        <fullName evidence="2">ABC transporter permease</fullName>
    </submittedName>
</protein>
<keyword evidence="3" id="KW-1185">Reference proteome</keyword>
<evidence type="ECO:0000256" key="1">
    <source>
        <dbReference type="SAM" id="Phobius"/>
    </source>
</evidence>
<keyword evidence="1" id="KW-0472">Membrane</keyword>
<accession>A0ABZ2PP86</accession>
<feature type="transmembrane region" description="Helical" evidence="1">
    <location>
        <begin position="288"/>
        <end position="307"/>
    </location>
</feature>
<keyword evidence="1" id="KW-0812">Transmembrane</keyword>
<gene>
    <name evidence="2" type="ORF">WDS16_23795</name>
</gene>
<dbReference type="Proteomes" id="UP001432000">
    <property type="component" value="Chromosome"/>
</dbReference>
<feature type="transmembrane region" description="Helical" evidence="1">
    <location>
        <begin position="426"/>
        <end position="447"/>
    </location>
</feature>
<feature type="transmembrane region" description="Helical" evidence="1">
    <location>
        <begin position="152"/>
        <end position="176"/>
    </location>
</feature>
<organism evidence="2 3">
    <name type="scientific">Rhodococcus sovatensis</name>
    <dbReference type="NCBI Taxonomy" id="1805840"/>
    <lineage>
        <taxon>Bacteria</taxon>
        <taxon>Bacillati</taxon>
        <taxon>Actinomycetota</taxon>
        <taxon>Actinomycetes</taxon>
        <taxon>Mycobacteriales</taxon>
        <taxon>Nocardiaceae</taxon>
        <taxon>Rhodococcus</taxon>
    </lineage>
</organism>
<feature type="transmembrane region" description="Helical" evidence="1">
    <location>
        <begin position="188"/>
        <end position="210"/>
    </location>
</feature>
<feature type="transmembrane region" description="Helical" evidence="1">
    <location>
        <begin position="454"/>
        <end position="478"/>
    </location>
</feature>
<feature type="transmembrane region" description="Helical" evidence="1">
    <location>
        <begin position="78"/>
        <end position="99"/>
    </location>
</feature>
<evidence type="ECO:0000313" key="2">
    <source>
        <dbReference type="EMBL" id="WXG68196.1"/>
    </source>
</evidence>
<feature type="transmembrane region" description="Helical" evidence="1">
    <location>
        <begin position="336"/>
        <end position="357"/>
    </location>
</feature>
<proteinExistence type="predicted"/>
<reference evidence="2 3" key="1">
    <citation type="submission" date="2024-03" db="EMBL/GenBank/DDBJ databases">
        <title>Natural products discovery in diverse microorganisms through a two-stage MS feature dereplication strategy.</title>
        <authorList>
            <person name="Zhang R."/>
        </authorList>
    </citation>
    <scope>NUCLEOTIDE SEQUENCE [LARGE SCALE GENOMIC DNA]</scope>
    <source>
        <strain evidence="2 3">18930</strain>
    </source>
</reference>